<dbReference type="EMBL" id="CP042469">
    <property type="protein sequence ID" value="QOX65964.1"/>
    <property type="molecule type" value="Genomic_DNA"/>
</dbReference>
<reference evidence="1" key="1">
    <citation type="submission" date="2019-08" db="EMBL/GenBank/DDBJ databases">
        <title>Genome sequence of Clostridiales bacterium MT110.</title>
        <authorList>
            <person name="Cao J."/>
        </authorList>
    </citation>
    <scope>NUCLEOTIDE SEQUENCE</scope>
    <source>
        <strain evidence="1">MT110</strain>
    </source>
</reference>
<accession>A0ACD1AI78</accession>
<keyword evidence="2" id="KW-1185">Reference proteome</keyword>
<proteinExistence type="predicted"/>
<evidence type="ECO:0000313" key="1">
    <source>
        <dbReference type="EMBL" id="QOX65964.1"/>
    </source>
</evidence>
<dbReference type="Proteomes" id="UP000594014">
    <property type="component" value="Chromosome"/>
</dbReference>
<protein>
    <submittedName>
        <fullName evidence="1">P-II family nitrogen regulator</fullName>
    </submittedName>
</protein>
<evidence type="ECO:0000313" key="2">
    <source>
        <dbReference type="Proteomes" id="UP000594014"/>
    </source>
</evidence>
<gene>
    <name evidence="1" type="ORF">FRZ06_15225</name>
</gene>
<organism evidence="1 2">
    <name type="scientific">Anoxybacterium hadale</name>
    <dbReference type="NCBI Taxonomy" id="3408580"/>
    <lineage>
        <taxon>Bacteria</taxon>
        <taxon>Bacillati</taxon>
        <taxon>Bacillota</taxon>
        <taxon>Clostridia</taxon>
        <taxon>Peptostreptococcales</taxon>
        <taxon>Anaerovoracaceae</taxon>
        <taxon>Anoxybacterium</taxon>
    </lineage>
</organism>
<name>A0ACD1AI78_9FIRM</name>
<sequence>MTIVNRGFADQVVDAARAAGAHGGTVFYARGTGIHELEKFFAISIQPEKEVVLNIVRHEQTQAIIHSIVASAGLKTEGKGLSFALPISNMAGVVHSLEMLEGKQK</sequence>